<keyword evidence="4 6" id="KW-1133">Transmembrane helix</keyword>
<feature type="domain" description="Cytochrome b561 bacterial/Ni-hydrogenase" evidence="7">
    <location>
        <begin position="6"/>
        <end position="166"/>
    </location>
</feature>
<dbReference type="SUPFAM" id="SSF81342">
    <property type="entry name" value="Transmembrane di-heme cytochromes"/>
    <property type="match status" value="1"/>
</dbReference>
<dbReference type="EMBL" id="MLJW01000318">
    <property type="protein sequence ID" value="OIQ89721.1"/>
    <property type="molecule type" value="Genomic_DNA"/>
</dbReference>
<dbReference type="Pfam" id="PF01292">
    <property type="entry name" value="Ni_hydr_CYTB"/>
    <property type="match status" value="1"/>
</dbReference>
<dbReference type="PANTHER" id="PTHR30485:SF2">
    <property type="entry name" value="BLL0597 PROTEIN"/>
    <property type="match status" value="1"/>
</dbReference>
<evidence type="ECO:0000256" key="2">
    <source>
        <dbReference type="ARBA" id="ARBA00022475"/>
    </source>
</evidence>
<dbReference type="Gene3D" id="1.20.950.20">
    <property type="entry name" value="Transmembrane di-heme cytochromes, Chain C"/>
    <property type="match status" value="1"/>
</dbReference>
<feature type="transmembrane region" description="Helical" evidence="6">
    <location>
        <begin position="39"/>
        <end position="58"/>
    </location>
</feature>
<dbReference type="GO" id="GO:0020037">
    <property type="term" value="F:heme binding"/>
    <property type="evidence" value="ECO:0007669"/>
    <property type="project" value="TreeGrafter"/>
</dbReference>
<dbReference type="InterPro" id="IPR051542">
    <property type="entry name" value="Hydrogenase_cytochrome"/>
</dbReference>
<evidence type="ECO:0000256" key="3">
    <source>
        <dbReference type="ARBA" id="ARBA00022692"/>
    </source>
</evidence>
<dbReference type="InterPro" id="IPR011577">
    <property type="entry name" value="Cyt_b561_bac/Ni-Hgenase"/>
</dbReference>
<organism evidence="8">
    <name type="scientific">mine drainage metagenome</name>
    <dbReference type="NCBI Taxonomy" id="410659"/>
    <lineage>
        <taxon>unclassified sequences</taxon>
        <taxon>metagenomes</taxon>
        <taxon>ecological metagenomes</taxon>
    </lineage>
</organism>
<dbReference type="AlphaFoldDB" id="A0A1J5R175"/>
<evidence type="ECO:0000313" key="8">
    <source>
        <dbReference type="EMBL" id="OIQ89721.1"/>
    </source>
</evidence>
<evidence type="ECO:0000256" key="1">
    <source>
        <dbReference type="ARBA" id="ARBA00004651"/>
    </source>
</evidence>
<proteinExistence type="predicted"/>
<keyword evidence="2" id="KW-1003">Cell membrane</keyword>
<comment type="subcellular location">
    <subcellularLocation>
        <location evidence="1">Cell membrane</location>
        <topology evidence="1">Multi-pass membrane protein</topology>
    </subcellularLocation>
</comment>
<dbReference type="PANTHER" id="PTHR30485">
    <property type="entry name" value="NI/FE-HYDROGENASE 1 B-TYPE CYTOCHROME SUBUNIT"/>
    <property type="match status" value="1"/>
</dbReference>
<evidence type="ECO:0000256" key="5">
    <source>
        <dbReference type="ARBA" id="ARBA00023136"/>
    </source>
</evidence>
<gene>
    <name evidence="8" type="ORF">GALL_283850</name>
</gene>
<accession>A0A1J5R175</accession>
<name>A0A1J5R175_9ZZZZ</name>
<evidence type="ECO:0000259" key="7">
    <source>
        <dbReference type="Pfam" id="PF01292"/>
    </source>
</evidence>
<evidence type="ECO:0000256" key="6">
    <source>
        <dbReference type="SAM" id="Phobius"/>
    </source>
</evidence>
<feature type="transmembrane region" description="Helical" evidence="6">
    <location>
        <begin position="131"/>
        <end position="153"/>
    </location>
</feature>
<keyword evidence="5 6" id="KW-0472">Membrane</keyword>
<dbReference type="InterPro" id="IPR016174">
    <property type="entry name" value="Di-haem_cyt_TM"/>
</dbReference>
<dbReference type="GO" id="GO:0022904">
    <property type="term" value="P:respiratory electron transport chain"/>
    <property type="evidence" value="ECO:0007669"/>
    <property type="project" value="InterPro"/>
</dbReference>
<evidence type="ECO:0000256" key="4">
    <source>
        <dbReference type="ARBA" id="ARBA00022989"/>
    </source>
</evidence>
<feature type="transmembrane region" description="Helical" evidence="6">
    <location>
        <begin position="99"/>
        <end position="119"/>
    </location>
</feature>
<protein>
    <recommendedName>
        <fullName evidence="7">Cytochrome b561 bacterial/Ni-hydrogenase domain-containing protein</fullName>
    </recommendedName>
</protein>
<feature type="transmembrane region" description="Helical" evidence="6">
    <location>
        <begin position="6"/>
        <end position="27"/>
    </location>
</feature>
<feature type="transmembrane region" description="Helical" evidence="6">
    <location>
        <begin position="177"/>
        <end position="194"/>
    </location>
</feature>
<sequence>MRIILVWRWPVRLMHWCLVAAFIVAMWTRDSELDRMIHIYAGYAMAAVLIARIIYGFAANDLAAFRRFPPSLIKGTKYAIALLKGNARNYLGHNPAGALAIYGMLLLGLAVVGSGYWAFEYDSDLAQMCHHYLSYTLFWLVCLHLFGVLMGSLAHEEFLVKAMITGYKTRRSYDETFSIQAALVTLVMLLIRILDLINRLFGGKGLIGRK</sequence>
<reference evidence="8" key="1">
    <citation type="submission" date="2016-10" db="EMBL/GenBank/DDBJ databases">
        <title>Sequence of Gallionella enrichment culture.</title>
        <authorList>
            <person name="Poehlein A."/>
            <person name="Muehling M."/>
            <person name="Daniel R."/>
        </authorList>
    </citation>
    <scope>NUCLEOTIDE SEQUENCE</scope>
</reference>
<dbReference type="GO" id="GO:0005886">
    <property type="term" value="C:plasma membrane"/>
    <property type="evidence" value="ECO:0007669"/>
    <property type="project" value="UniProtKB-SubCell"/>
</dbReference>
<dbReference type="GO" id="GO:0009055">
    <property type="term" value="F:electron transfer activity"/>
    <property type="evidence" value="ECO:0007669"/>
    <property type="project" value="InterPro"/>
</dbReference>
<keyword evidence="3 6" id="KW-0812">Transmembrane</keyword>
<comment type="caution">
    <text evidence="8">The sequence shown here is derived from an EMBL/GenBank/DDBJ whole genome shotgun (WGS) entry which is preliminary data.</text>
</comment>